<feature type="domain" description="Poly(A) RNA polymerase mitochondrial-like central palm" evidence="10">
    <location>
        <begin position="390"/>
        <end position="456"/>
    </location>
</feature>
<feature type="compositionally biased region" description="Low complexity" evidence="8">
    <location>
        <begin position="733"/>
        <end position="745"/>
    </location>
</feature>
<proteinExistence type="predicted"/>
<evidence type="ECO:0000256" key="3">
    <source>
        <dbReference type="ARBA" id="ARBA00004496"/>
    </source>
</evidence>
<dbReference type="Pfam" id="PF22600">
    <property type="entry name" value="MTPAP-like_central"/>
    <property type="match status" value="2"/>
</dbReference>
<keyword evidence="4" id="KW-0963">Cytoplasm</keyword>
<dbReference type="PANTHER" id="PTHR12271:SF40">
    <property type="entry name" value="POLY(A) RNA POLYMERASE GLD2"/>
    <property type="match status" value="1"/>
</dbReference>
<dbReference type="VEuPathDB" id="FungiDB:H257_18334"/>
<dbReference type="InterPro" id="IPR002058">
    <property type="entry name" value="PAP_assoc"/>
</dbReference>
<dbReference type="SUPFAM" id="SSF81631">
    <property type="entry name" value="PAP/OAS1 substrate-binding domain"/>
    <property type="match status" value="1"/>
</dbReference>
<dbReference type="CDD" id="cd05402">
    <property type="entry name" value="NT_PAP_TUTase"/>
    <property type="match status" value="1"/>
</dbReference>
<feature type="compositionally biased region" description="Basic and acidic residues" evidence="8">
    <location>
        <begin position="692"/>
        <end position="709"/>
    </location>
</feature>
<sequence>MDERSEGVRDVPDVHAWLLVENFTISRKLLTHCLNTSDVIFPASHAHVKFYANADPVLVALKNVYSTNTDDDTSLGDPVSSYSRLQDVGRAVVDLLTEAWTLEPTNVLKWLLGELVEVYSDVLMGKVTFDALNDIHDCTRQFDMLMASNPLKHDIRKLKKCKTKLNSFVENVVQDHANALPARWTVDVKTPLDTAQLNADIQAYYDGHHISTTEEQRRMGIVQALKRSIRRSSEWRAADLQLYGSSLSTMGTQGCDMDLCLTWNAADHPFVSLSSLLGKARLAHDNALQKRSNHVMGLALYDDIRTTHTKQVATLDKLLTSQSKASGDKPSKLKDSYRAKALAIVHAQYFVDACERFVLALDALKDTPAPPDSNATELAAAAQELKHLMSQDGQRKKKLHRLTYVLQKAGCKVNNVIAHARVPIIKFLHVDSNLECDICMENTLATKNTLLLRTYALFDSRVSPLVLAVKRWAKMRGVNDASQNTLSSYSYAILVIHFLQILRILPNLQHPSLLLNSPRQTLNGHDVTFCTDFIACRAFFPVANVDLSVGDLIVRFFDYVATFPWLTKVVSIRINDMTKSERWGGAAKTWRMSIEDPFESTRDLGIVLQPLGQDKVLAEFRRAKQVLAATQSFSALIMAKENEKRANKSPDKPPRASPRSKSDKTAPHVPTGQMNQIGKDNDETPAMKSPRKHADGGEHQVTGDEERSGKSNAKHQPFQKPNRMPNKKKKNKPNGVPIIPGLPTTLPLPPAAPVQLAVDPPRPPPPQQQKKQPAEGAKKRNMGEQNRAHPVQETDQGPSDDRQTRGRDRKAKKSSYRLKQTTPPST</sequence>
<evidence type="ECO:0000259" key="9">
    <source>
        <dbReference type="Pfam" id="PF03828"/>
    </source>
</evidence>
<dbReference type="GO" id="GO:0016779">
    <property type="term" value="F:nucleotidyltransferase activity"/>
    <property type="evidence" value="ECO:0007669"/>
    <property type="project" value="TreeGrafter"/>
</dbReference>
<dbReference type="GO" id="GO:0046872">
    <property type="term" value="F:metal ion binding"/>
    <property type="evidence" value="ECO:0007669"/>
    <property type="project" value="UniProtKB-KW"/>
</dbReference>
<dbReference type="GeneID" id="20820330"/>
<dbReference type="Gene3D" id="1.10.1410.10">
    <property type="match status" value="1"/>
</dbReference>
<dbReference type="Pfam" id="PF03828">
    <property type="entry name" value="PAP_assoc"/>
    <property type="match status" value="1"/>
</dbReference>
<feature type="region of interest" description="Disordered" evidence="8">
    <location>
        <begin position="641"/>
        <end position="826"/>
    </location>
</feature>
<comment type="cofactor">
    <cofactor evidence="2">
        <name>Mg(2+)</name>
        <dbReference type="ChEBI" id="CHEBI:18420"/>
    </cofactor>
</comment>
<evidence type="ECO:0000256" key="6">
    <source>
        <dbReference type="ARBA" id="ARBA00022723"/>
    </source>
</evidence>
<dbReference type="EMBL" id="KI913268">
    <property type="protein sequence ID" value="ETV64854.1"/>
    <property type="molecule type" value="Genomic_DNA"/>
</dbReference>
<dbReference type="InterPro" id="IPR043519">
    <property type="entry name" value="NT_sf"/>
</dbReference>
<keyword evidence="7" id="KW-0460">Magnesium</keyword>
<gene>
    <name evidence="11" type="ORF">H257_18334</name>
</gene>
<comment type="cofactor">
    <cofactor evidence="1">
        <name>Mn(2+)</name>
        <dbReference type="ChEBI" id="CHEBI:29035"/>
    </cofactor>
</comment>
<organism evidence="11">
    <name type="scientific">Aphanomyces astaci</name>
    <name type="common">Crayfish plague agent</name>
    <dbReference type="NCBI Taxonomy" id="112090"/>
    <lineage>
        <taxon>Eukaryota</taxon>
        <taxon>Sar</taxon>
        <taxon>Stramenopiles</taxon>
        <taxon>Oomycota</taxon>
        <taxon>Saprolegniomycetes</taxon>
        <taxon>Saprolegniales</taxon>
        <taxon>Verrucalvaceae</taxon>
        <taxon>Aphanomyces</taxon>
    </lineage>
</organism>
<feature type="domain" description="Poly(A) RNA polymerase mitochondrial-like central palm" evidence="10">
    <location>
        <begin position="197"/>
        <end position="279"/>
    </location>
</feature>
<dbReference type="SUPFAM" id="SSF81301">
    <property type="entry name" value="Nucleotidyltransferase"/>
    <property type="match status" value="1"/>
</dbReference>
<dbReference type="GO" id="GO:0005737">
    <property type="term" value="C:cytoplasm"/>
    <property type="evidence" value="ECO:0007669"/>
    <property type="project" value="UniProtKB-SubCell"/>
</dbReference>
<dbReference type="PANTHER" id="PTHR12271">
    <property type="entry name" value="POLY A POLYMERASE CID PAP -RELATED"/>
    <property type="match status" value="1"/>
</dbReference>
<feature type="domain" description="PAP-associated" evidence="9">
    <location>
        <begin position="548"/>
        <end position="601"/>
    </location>
</feature>
<comment type="subcellular location">
    <subcellularLocation>
        <location evidence="3">Cytoplasm</location>
    </subcellularLocation>
</comment>
<dbReference type="Gene3D" id="3.30.460.10">
    <property type="entry name" value="Beta Polymerase, domain 2"/>
    <property type="match status" value="2"/>
</dbReference>
<feature type="compositionally biased region" description="Basic and acidic residues" evidence="8">
    <location>
        <begin position="641"/>
        <end position="666"/>
    </location>
</feature>
<reference evidence="11" key="1">
    <citation type="submission" date="2013-12" db="EMBL/GenBank/DDBJ databases">
        <title>The Genome Sequence of Aphanomyces astaci APO3.</title>
        <authorList>
            <consortium name="The Broad Institute Genomics Platform"/>
            <person name="Russ C."/>
            <person name="Tyler B."/>
            <person name="van West P."/>
            <person name="Dieguez-Uribeondo J."/>
            <person name="Young S.K."/>
            <person name="Zeng Q."/>
            <person name="Gargeya S."/>
            <person name="Fitzgerald M."/>
            <person name="Abouelleil A."/>
            <person name="Alvarado L."/>
            <person name="Chapman S.B."/>
            <person name="Gainer-Dewar J."/>
            <person name="Goldberg J."/>
            <person name="Griggs A."/>
            <person name="Gujja S."/>
            <person name="Hansen M."/>
            <person name="Howarth C."/>
            <person name="Imamovic A."/>
            <person name="Ireland A."/>
            <person name="Larimer J."/>
            <person name="McCowan C."/>
            <person name="Murphy C."/>
            <person name="Pearson M."/>
            <person name="Poon T.W."/>
            <person name="Priest M."/>
            <person name="Roberts A."/>
            <person name="Saif S."/>
            <person name="Shea T."/>
            <person name="Sykes S."/>
            <person name="Wortman J."/>
            <person name="Nusbaum C."/>
            <person name="Birren B."/>
        </authorList>
    </citation>
    <scope>NUCLEOTIDE SEQUENCE [LARGE SCALE GENOMIC DNA]</scope>
    <source>
        <strain evidence="11">APO3</strain>
    </source>
</reference>
<evidence type="ECO:0000256" key="4">
    <source>
        <dbReference type="ARBA" id="ARBA00022490"/>
    </source>
</evidence>
<protein>
    <submittedName>
        <fullName evidence="11">Uncharacterized protein</fullName>
    </submittedName>
</protein>
<name>W4FD84_APHAT</name>
<accession>W4FD84</accession>
<evidence type="ECO:0000256" key="2">
    <source>
        <dbReference type="ARBA" id="ARBA00001946"/>
    </source>
</evidence>
<feature type="compositionally biased region" description="Polar residues" evidence="8">
    <location>
        <begin position="817"/>
        <end position="826"/>
    </location>
</feature>
<dbReference type="STRING" id="112090.W4FD84"/>
<keyword evidence="5" id="KW-0808">Transferase</keyword>
<evidence type="ECO:0000256" key="7">
    <source>
        <dbReference type="ARBA" id="ARBA00022842"/>
    </source>
</evidence>
<dbReference type="AlphaFoldDB" id="W4FD84"/>
<dbReference type="GO" id="GO:0031123">
    <property type="term" value="P:RNA 3'-end processing"/>
    <property type="evidence" value="ECO:0007669"/>
    <property type="project" value="TreeGrafter"/>
</dbReference>
<evidence type="ECO:0000256" key="5">
    <source>
        <dbReference type="ARBA" id="ARBA00022679"/>
    </source>
</evidence>
<keyword evidence="6" id="KW-0479">Metal-binding</keyword>
<evidence type="ECO:0000256" key="8">
    <source>
        <dbReference type="SAM" id="MobiDB-lite"/>
    </source>
</evidence>
<dbReference type="InterPro" id="IPR054708">
    <property type="entry name" value="MTPAP-like_central"/>
</dbReference>
<dbReference type="RefSeq" id="XP_009845674.1">
    <property type="nucleotide sequence ID" value="XM_009847372.1"/>
</dbReference>
<evidence type="ECO:0000313" key="11">
    <source>
        <dbReference type="EMBL" id="ETV64854.1"/>
    </source>
</evidence>
<dbReference type="OrthoDB" id="407432at2759"/>
<evidence type="ECO:0000259" key="10">
    <source>
        <dbReference type="Pfam" id="PF22600"/>
    </source>
</evidence>
<feature type="compositionally biased region" description="Basic and acidic residues" evidence="8">
    <location>
        <begin position="772"/>
        <end position="792"/>
    </location>
</feature>
<evidence type="ECO:0000256" key="1">
    <source>
        <dbReference type="ARBA" id="ARBA00001936"/>
    </source>
</evidence>
<feature type="compositionally biased region" description="Basic residues" evidence="8">
    <location>
        <begin position="807"/>
        <end position="816"/>
    </location>
</feature>